<name>A0A7S7NM44_PALFE</name>
<evidence type="ECO:0000256" key="1">
    <source>
        <dbReference type="SAM" id="SignalP"/>
    </source>
</evidence>
<dbReference type="AlphaFoldDB" id="A0A7S7NM44"/>
<protein>
    <recommendedName>
        <fullName evidence="4">Peptidase S9 prolyl oligopeptidase catalytic domain-containing protein</fullName>
    </recommendedName>
</protein>
<keyword evidence="3" id="KW-1185">Reference proteome</keyword>
<proteinExistence type="predicted"/>
<feature type="signal peptide" evidence="1">
    <location>
        <begin position="1"/>
        <end position="22"/>
    </location>
</feature>
<evidence type="ECO:0008006" key="4">
    <source>
        <dbReference type="Google" id="ProtNLM"/>
    </source>
</evidence>
<organism evidence="2 3">
    <name type="scientific">Paludibaculum fermentans</name>
    <dbReference type="NCBI Taxonomy" id="1473598"/>
    <lineage>
        <taxon>Bacteria</taxon>
        <taxon>Pseudomonadati</taxon>
        <taxon>Acidobacteriota</taxon>
        <taxon>Terriglobia</taxon>
        <taxon>Bryobacterales</taxon>
        <taxon>Bryobacteraceae</taxon>
        <taxon>Paludibaculum</taxon>
    </lineage>
</organism>
<sequence>MKTVYLWFVLAATAAAQGPASAPAPVEEMVAGMTRYLQKLTAESAAGRKPTPEKLRRMIGAVDERVPFQEPDLRLRGETAVYRVFAARWPVLDGVTAEGLYYQPKTGARMRVVVLSDNVTRARALAAAGCEVLAPVLIDTKSTYSGNPALGLQTEQPHREWIYRMAFPVGRHIYGYEVEKALAAVDWFASKQPAMPIAVYGEGEGAAEAVFAGVLDARIAKIEARGFSIESPALWQQPIYRNVFGLLRDFGDAEFAALLGARAGQLPVAAVLPDNMEPEIHMRQQVWELVDYTQRLVAASENVRAALWKDAGPKKVAEKFLDEVIGRLPGPASASNVRRAFHQDGGQWVAYSIQFDVRPEVFGSGYLLVPKDLKPGEKRPLVVVQHGLNGLADVYFGQKEGRGLEVYRNLGAQLADLGFIVYSAQNPTVGEFRHLARLANPLGLSLYSLIRAQYETLTDWLVTLPEVDATRLGFYGLSYGGKTALRVPVFDERYRVVVCGGDFNEWIRKLTTVDERYSYMFTKEYEILEWNMGHVASHAELAMIMAPRAFLVERGHRDGVGKDEWVAYEYAKVRRFYEEAGLGEQTRIAFFNGPHRVDGPAAIEFLRKMLGW</sequence>
<dbReference type="KEGG" id="pfer:IRI77_25195"/>
<reference evidence="2 3" key="1">
    <citation type="submission" date="2020-10" db="EMBL/GenBank/DDBJ databases">
        <title>Complete genome sequence of Paludibaculum fermentans P105T, a facultatively anaerobic acidobacterium capable of dissimilatory Fe(III) reduction.</title>
        <authorList>
            <person name="Dedysh S.N."/>
            <person name="Beletsky A.V."/>
            <person name="Kulichevskaya I.S."/>
            <person name="Mardanov A.V."/>
            <person name="Ravin N.V."/>
        </authorList>
    </citation>
    <scope>NUCLEOTIDE SEQUENCE [LARGE SCALE GENOMIC DNA]</scope>
    <source>
        <strain evidence="2 3">P105</strain>
    </source>
</reference>
<dbReference type="InterPro" id="IPR029058">
    <property type="entry name" value="AB_hydrolase_fold"/>
</dbReference>
<dbReference type="SUPFAM" id="SSF53474">
    <property type="entry name" value="alpha/beta-Hydrolases"/>
    <property type="match status" value="2"/>
</dbReference>
<accession>A0A7S7NM44</accession>
<dbReference type="RefSeq" id="WP_194447758.1">
    <property type="nucleotide sequence ID" value="NZ_CP063849.1"/>
</dbReference>
<evidence type="ECO:0000313" key="3">
    <source>
        <dbReference type="Proteomes" id="UP000593892"/>
    </source>
</evidence>
<dbReference type="Proteomes" id="UP000593892">
    <property type="component" value="Chromosome"/>
</dbReference>
<dbReference type="InterPro" id="IPR050261">
    <property type="entry name" value="FrsA_esterase"/>
</dbReference>
<dbReference type="EMBL" id="CP063849">
    <property type="protein sequence ID" value="QOY86089.1"/>
    <property type="molecule type" value="Genomic_DNA"/>
</dbReference>
<evidence type="ECO:0000313" key="2">
    <source>
        <dbReference type="EMBL" id="QOY86089.1"/>
    </source>
</evidence>
<keyword evidence="1" id="KW-0732">Signal</keyword>
<dbReference type="PANTHER" id="PTHR22946">
    <property type="entry name" value="DIENELACTONE HYDROLASE DOMAIN-CONTAINING PROTEIN-RELATED"/>
    <property type="match status" value="1"/>
</dbReference>
<gene>
    <name evidence="2" type="ORF">IRI77_25195</name>
</gene>
<feature type="chain" id="PRO_5032934283" description="Peptidase S9 prolyl oligopeptidase catalytic domain-containing protein" evidence="1">
    <location>
        <begin position="23"/>
        <end position="612"/>
    </location>
</feature>
<dbReference type="Gene3D" id="3.40.50.1820">
    <property type="entry name" value="alpha/beta hydrolase"/>
    <property type="match status" value="2"/>
</dbReference>